<dbReference type="PROSITE" id="PS50879">
    <property type="entry name" value="RNASE_H_1"/>
    <property type="match status" value="1"/>
</dbReference>
<gene>
    <name evidence="4" type="ORF">DUI87_35252</name>
</gene>
<protein>
    <recommendedName>
        <fullName evidence="3">RNase H type-1 domain-containing protein</fullName>
    </recommendedName>
</protein>
<dbReference type="GO" id="GO:0004523">
    <property type="term" value="F:RNA-DNA hybrid ribonuclease activity"/>
    <property type="evidence" value="ECO:0007669"/>
    <property type="project" value="InterPro"/>
</dbReference>
<dbReference type="OrthoDB" id="9222254at2759"/>
<feature type="region of interest" description="Disordered" evidence="2">
    <location>
        <begin position="258"/>
        <end position="278"/>
    </location>
</feature>
<keyword evidence="5" id="KW-1185">Reference proteome</keyword>
<organism evidence="4 5">
    <name type="scientific">Hirundo rustica rustica</name>
    <dbReference type="NCBI Taxonomy" id="333673"/>
    <lineage>
        <taxon>Eukaryota</taxon>
        <taxon>Metazoa</taxon>
        <taxon>Chordata</taxon>
        <taxon>Craniata</taxon>
        <taxon>Vertebrata</taxon>
        <taxon>Euteleostomi</taxon>
        <taxon>Archelosauria</taxon>
        <taxon>Archosauria</taxon>
        <taxon>Dinosauria</taxon>
        <taxon>Saurischia</taxon>
        <taxon>Theropoda</taxon>
        <taxon>Coelurosauria</taxon>
        <taxon>Aves</taxon>
        <taxon>Neognathae</taxon>
        <taxon>Neoaves</taxon>
        <taxon>Telluraves</taxon>
        <taxon>Australaves</taxon>
        <taxon>Passeriformes</taxon>
        <taxon>Sylvioidea</taxon>
        <taxon>Hirundinidae</taxon>
        <taxon>Hirundo</taxon>
    </lineage>
</organism>
<name>A0A3M0IHZ1_HIRRU</name>
<feature type="region of interest" description="Disordered" evidence="2">
    <location>
        <begin position="311"/>
        <end position="352"/>
    </location>
</feature>
<keyword evidence="1" id="KW-0175">Coiled coil</keyword>
<sequence length="532" mass="59735">MTVLVFHTVSAVLKVKGGHQLSPQRFLKYQDVEIVVTKSVNPVSFLSGSMGEPVIHDCLEAIEATYSSCPDLKDTLMRILRPGPPMEAAMSSVEGTPAQALELAKGKKVNIYTDLRYAFGVVHAHGALERKRTVDKKRSIKHEQEIIKLLEAVQLPEKVAIMHIKAHEKVSSELDEENKLAGRKAKEAAKEQSANLHSSVTMIGTLTAAVCTAYGIGYSGYYLTHLARHLKRVFRGADPESTEARADSPLAPCALGEEAKEEQNDHQPPAVVTPQVELSKTVPLEKEHEQVASSEMPRQPCQTQGELFPAEEQEKQLRQQEEKPQENGQNIETEAQAEPSKAPSDIIVVKRRNKEDMKRIQDLWNRLKPRGDPQNQNCGEELQAELLETQARIKAMGQRVEEEMKLQREAQVEIHILLKELEALQKQVDILTSRLATCNDFQQVTGNEEPQDSCEAQELSQAEVLPVEHDLKMVEENRAPCEEVEHLNKELQLCLQPLEGEKSPWEKVEGSFWKSSFRKSMQMDFGEKGKLT</sequence>
<feature type="compositionally biased region" description="Basic and acidic residues" evidence="2">
    <location>
        <begin position="312"/>
        <end position="325"/>
    </location>
</feature>
<dbReference type="EMBL" id="QRBI01000330">
    <property type="protein sequence ID" value="RMB88385.1"/>
    <property type="molecule type" value="Genomic_DNA"/>
</dbReference>
<dbReference type="Gene3D" id="3.30.420.10">
    <property type="entry name" value="Ribonuclease H-like superfamily/Ribonuclease H"/>
    <property type="match status" value="1"/>
</dbReference>
<comment type="caution">
    <text evidence="4">The sequence shown here is derived from an EMBL/GenBank/DDBJ whole genome shotgun (WGS) entry which is preliminary data.</text>
</comment>
<evidence type="ECO:0000259" key="3">
    <source>
        <dbReference type="PROSITE" id="PS50879"/>
    </source>
</evidence>
<evidence type="ECO:0000256" key="2">
    <source>
        <dbReference type="SAM" id="MobiDB-lite"/>
    </source>
</evidence>
<dbReference type="SUPFAM" id="SSF53098">
    <property type="entry name" value="Ribonuclease H-like"/>
    <property type="match status" value="1"/>
</dbReference>
<evidence type="ECO:0000313" key="5">
    <source>
        <dbReference type="Proteomes" id="UP000269221"/>
    </source>
</evidence>
<dbReference type="Pfam" id="PF00075">
    <property type="entry name" value="RNase_H"/>
    <property type="match status" value="1"/>
</dbReference>
<dbReference type="STRING" id="333673.A0A3M0IHZ1"/>
<dbReference type="Proteomes" id="UP000269221">
    <property type="component" value="Unassembled WGS sequence"/>
</dbReference>
<dbReference type="InterPro" id="IPR012337">
    <property type="entry name" value="RNaseH-like_sf"/>
</dbReference>
<reference evidence="4 5" key="1">
    <citation type="submission" date="2018-07" db="EMBL/GenBank/DDBJ databases">
        <title>A high quality draft genome assembly of the barn swallow (H. rustica rustica).</title>
        <authorList>
            <person name="Formenti G."/>
            <person name="Chiara M."/>
            <person name="Poveda L."/>
            <person name="Francoijs K.-J."/>
            <person name="Bonisoli-Alquati A."/>
            <person name="Canova L."/>
            <person name="Gianfranceschi L."/>
            <person name="Horner D.S."/>
            <person name="Saino N."/>
        </authorList>
    </citation>
    <scope>NUCLEOTIDE SEQUENCE [LARGE SCALE GENOMIC DNA]</scope>
    <source>
        <strain evidence="4">Chelidonia</strain>
        <tissue evidence="4">Blood</tissue>
    </source>
</reference>
<feature type="domain" description="RNase H type-1" evidence="3">
    <location>
        <begin position="1"/>
        <end position="190"/>
    </location>
</feature>
<feature type="coiled-coil region" evidence="1">
    <location>
        <begin position="407"/>
        <end position="434"/>
    </location>
</feature>
<evidence type="ECO:0000313" key="4">
    <source>
        <dbReference type="EMBL" id="RMB88385.1"/>
    </source>
</evidence>
<dbReference type="AlphaFoldDB" id="A0A3M0IHZ1"/>
<evidence type="ECO:0000256" key="1">
    <source>
        <dbReference type="SAM" id="Coils"/>
    </source>
</evidence>
<dbReference type="InterPro" id="IPR002156">
    <property type="entry name" value="RNaseH_domain"/>
</dbReference>
<dbReference type="InterPro" id="IPR036397">
    <property type="entry name" value="RNaseH_sf"/>
</dbReference>
<proteinExistence type="predicted"/>
<dbReference type="GO" id="GO:0003676">
    <property type="term" value="F:nucleic acid binding"/>
    <property type="evidence" value="ECO:0007669"/>
    <property type="project" value="InterPro"/>
</dbReference>
<accession>A0A3M0IHZ1</accession>